<dbReference type="InterPro" id="IPR004345">
    <property type="entry name" value="TB2_DP1_HVA22"/>
</dbReference>
<evidence type="ECO:0000313" key="8">
    <source>
        <dbReference type="Proteomes" id="UP000325440"/>
    </source>
</evidence>
<comment type="subcellular location">
    <subcellularLocation>
        <location evidence="1 6">Membrane</location>
        <topology evidence="1 6">Multi-pass membrane protein</topology>
    </subcellularLocation>
</comment>
<reference evidence="7 8" key="1">
    <citation type="submission" date="2019-08" db="EMBL/GenBank/DDBJ databases">
        <authorList>
            <person name="Alioto T."/>
            <person name="Alioto T."/>
            <person name="Gomez Garrido J."/>
        </authorList>
    </citation>
    <scope>NUCLEOTIDE SEQUENCE [LARGE SCALE GENOMIC DNA]</scope>
</reference>
<keyword evidence="5 6" id="KW-0472">Membrane</keyword>
<dbReference type="AlphaFoldDB" id="A0A5E4MVV3"/>
<accession>A0A5E4MVV3</accession>
<dbReference type="PANTHER" id="PTHR12300">
    <property type="entry name" value="HVA22-LIKE PROTEINS"/>
    <property type="match status" value="1"/>
</dbReference>
<name>A0A5E4MVV3_9HEMI</name>
<sequence length="181" mass="20888">MANKLDTIKAAVKDALYDESKPWGKFFNWAETQTGVNRLNLFIGFIVFIVFYLLIGYGTLLLSNLIGFAYPAYKSIIAVESTGTEDDTKWLTYWVVFSLINLVEYPAEIILQWIPFYCLIKTLFFVWCFIPIHNNGSVVIYNKFVRPYFLKHQEGIEKTVNDLSKKATEVAFEKLVAEKAK</sequence>
<keyword evidence="8" id="KW-1185">Reference proteome</keyword>
<dbReference type="PANTHER" id="PTHR12300:SF161">
    <property type="entry name" value="RECEPTOR EXPRESSION-ENHANCING PROTEIN"/>
    <property type="match status" value="1"/>
</dbReference>
<feature type="transmembrane region" description="Helical" evidence="6">
    <location>
        <begin position="114"/>
        <end position="132"/>
    </location>
</feature>
<protein>
    <recommendedName>
        <fullName evidence="6">Receptor expression-enhancing protein</fullName>
    </recommendedName>
</protein>
<comment type="similarity">
    <text evidence="2 6">Belongs to the DP1 family.</text>
</comment>
<dbReference type="EMBL" id="CABPRJ010001427">
    <property type="protein sequence ID" value="VVC35677.1"/>
    <property type="molecule type" value="Genomic_DNA"/>
</dbReference>
<dbReference type="GO" id="GO:0016020">
    <property type="term" value="C:membrane"/>
    <property type="evidence" value="ECO:0007669"/>
    <property type="project" value="UniProtKB-SubCell"/>
</dbReference>
<proteinExistence type="inferred from homology"/>
<evidence type="ECO:0000256" key="4">
    <source>
        <dbReference type="ARBA" id="ARBA00022989"/>
    </source>
</evidence>
<evidence type="ECO:0000256" key="5">
    <source>
        <dbReference type="ARBA" id="ARBA00023136"/>
    </source>
</evidence>
<keyword evidence="4 6" id="KW-1133">Transmembrane helix</keyword>
<evidence type="ECO:0000256" key="2">
    <source>
        <dbReference type="ARBA" id="ARBA00008573"/>
    </source>
</evidence>
<feature type="transmembrane region" description="Helical" evidence="6">
    <location>
        <begin position="41"/>
        <end position="70"/>
    </location>
</feature>
<keyword evidence="3 6" id="KW-0812">Transmembrane</keyword>
<evidence type="ECO:0000256" key="6">
    <source>
        <dbReference type="RuleBase" id="RU362006"/>
    </source>
</evidence>
<evidence type="ECO:0000256" key="1">
    <source>
        <dbReference type="ARBA" id="ARBA00004141"/>
    </source>
</evidence>
<gene>
    <name evidence="7" type="ORF">CINCED_3A000020</name>
</gene>
<organism evidence="7 8">
    <name type="scientific">Cinara cedri</name>
    <dbReference type="NCBI Taxonomy" id="506608"/>
    <lineage>
        <taxon>Eukaryota</taxon>
        <taxon>Metazoa</taxon>
        <taxon>Ecdysozoa</taxon>
        <taxon>Arthropoda</taxon>
        <taxon>Hexapoda</taxon>
        <taxon>Insecta</taxon>
        <taxon>Pterygota</taxon>
        <taxon>Neoptera</taxon>
        <taxon>Paraneoptera</taxon>
        <taxon>Hemiptera</taxon>
        <taxon>Sternorrhyncha</taxon>
        <taxon>Aphidomorpha</taxon>
        <taxon>Aphidoidea</taxon>
        <taxon>Aphididae</taxon>
        <taxon>Lachninae</taxon>
        <taxon>Cinara</taxon>
    </lineage>
</organism>
<dbReference type="Proteomes" id="UP000325440">
    <property type="component" value="Unassembled WGS sequence"/>
</dbReference>
<dbReference type="Pfam" id="PF03134">
    <property type="entry name" value="TB2_DP1_HVA22"/>
    <property type="match status" value="1"/>
</dbReference>
<dbReference type="OrthoDB" id="10009287at2759"/>
<evidence type="ECO:0000313" key="7">
    <source>
        <dbReference type="EMBL" id="VVC35677.1"/>
    </source>
</evidence>
<evidence type="ECO:0000256" key="3">
    <source>
        <dbReference type="ARBA" id="ARBA00022692"/>
    </source>
</evidence>